<feature type="region of interest" description="Disordered" evidence="1">
    <location>
        <begin position="17"/>
        <end position="42"/>
    </location>
</feature>
<feature type="compositionally biased region" description="Low complexity" evidence="1">
    <location>
        <begin position="23"/>
        <end position="36"/>
    </location>
</feature>
<dbReference type="Proteomes" id="UP000636709">
    <property type="component" value="Unassembled WGS sequence"/>
</dbReference>
<name>A0A835FKS5_9POAL</name>
<evidence type="ECO:0000313" key="3">
    <source>
        <dbReference type="Proteomes" id="UP000636709"/>
    </source>
</evidence>
<protein>
    <submittedName>
        <fullName evidence="2">Uncharacterized protein</fullName>
    </submittedName>
</protein>
<reference evidence="2" key="1">
    <citation type="submission" date="2020-07" db="EMBL/GenBank/DDBJ databases">
        <title>Genome sequence and genetic diversity analysis of an under-domesticated orphan crop, white fonio (Digitaria exilis).</title>
        <authorList>
            <person name="Bennetzen J.L."/>
            <person name="Chen S."/>
            <person name="Ma X."/>
            <person name="Wang X."/>
            <person name="Yssel A.E.J."/>
            <person name="Chaluvadi S.R."/>
            <person name="Johnson M."/>
            <person name="Gangashetty P."/>
            <person name="Hamidou F."/>
            <person name="Sanogo M.D."/>
            <person name="Zwaenepoel A."/>
            <person name="Wallace J."/>
            <person name="Van De Peer Y."/>
            <person name="Van Deynze A."/>
        </authorList>
    </citation>
    <scope>NUCLEOTIDE SEQUENCE</scope>
    <source>
        <tissue evidence="2">Leaves</tissue>
    </source>
</reference>
<sequence length="145" mass="16362">MPFDPTIVERGRLLRGRRGGARGATVTGHGRAATTRPSPWRHHLGRLHLGHRQQGQLQARRPTSPTCIVLRGCPAAAVRHDDPAALQLQLMPGSCGGAEYAVMTARKRMEMRRWRRRQMLYTAGVLRLIIQVTFIHRQPDLSFDE</sequence>
<dbReference type="EMBL" id="JACEFO010000640">
    <property type="protein sequence ID" value="KAF8762392.1"/>
    <property type="molecule type" value="Genomic_DNA"/>
</dbReference>
<dbReference type="AlphaFoldDB" id="A0A835FKS5"/>
<comment type="caution">
    <text evidence="2">The sequence shown here is derived from an EMBL/GenBank/DDBJ whole genome shotgun (WGS) entry which is preliminary data.</text>
</comment>
<evidence type="ECO:0000313" key="2">
    <source>
        <dbReference type="EMBL" id="KAF8762392.1"/>
    </source>
</evidence>
<keyword evidence="3" id="KW-1185">Reference proteome</keyword>
<proteinExistence type="predicted"/>
<organism evidence="2 3">
    <name type="scientific">Digitaria exilis</name>
    <dbReference type="NCBI Taxonomy" id="1010633"/>
    <lineage>
        <taxon>Eukaryota</taxon>
        <taxon>Viridiplantae</taxon>
        <taxon>Streptophyta</taxon>
        <taxon>Embryophyta</taxon>
        <taxon>Tracheophyta</taxon>
        <taxon>Spermatophyta</taxon>
        <taxon>Magnoliopsida</taxon>
        <taxon>Liliopsida</taxon>
        <taxon>Poales</taxon>
        <taxon>Poaceae</taxon>
        <taxon>PACMAD clade</taxon>
        <taxon>Panicoideae</taxon>
        <taxon>Panicodae</taxon>
        <taxon>Paniceae</taxon>
        <taxon>Anthephorinae</taxon>
        <taxon>Digitaria</taxon>
    </lineage>
</organism>
<gene>
    <name evidence="2" type="ORF">HU200_009573</name>
</gene>
<accession>A0A835FKS5</accession>
<evidence type="ECO:0000256" key="1">
    <source>
        <dbReference type="SAM" id="MobiDB-lite"/>
    </source>
</evidence>